<dbReference type="AlphaFoldDB" id="A0A679GP89"/>
<evidence type="ECO:0000256" key="5">
    <source>
        <dbReference type="SAM" id="Phobius"/>
    </source>
</evidence>
<evidence type="ECO:0000256" key="1">
    <source>
        <dbReference type="ARBA" id="ARBA00004141"/>
    </source>
</evidence>
<evidence type="ECO:0000256" key="2">
    <source>
        <dbReference type="ARBA" id="ARBA00022692"/>
    </source>
</evidence>
<dbReference type="Pfam" id="PF04893">
    <property type="entry name" value="Yip1"/>
    <property type="match status" value="1"/>
</dbReference>
<feature type="domain" description="Yip1" evidence="6">
    <location>
        <begin position="7"/>
        <end position="179"/>
    </location>
</feature>
<feature type="transmembrane region" description="Helical" evidence="5">
    <location>
        <begin position="74"/>
        <end position="95"/>
    </location>
</feature>
<dbReference type="GO" id="GO:0016020">
    <property type="term" value="C:membrane"/>
    <property type="evidence" value="ECO:0007669"/>
    <property type="project" value="UniProtKB-SubCell"/>
</dbReference>
<proteinExistence type="predicted"/>
<dbReference type="RefSeq" id="WP_044412579.1">
    <property type="nucleotide sequence ID" value="NZ_AP022642.1"/>
</dbReference>
<feature type="transmembrane region" description="Helical" evidence="5">
    <location>
        <begin position="131"/>
        <end position="151"/>
    </location>
</feature>
<gene>
    <name evidence="8" type="ORF">GO594_04805</name>
    <name evidence="7" type="ORF">PtoMrB4_41150</name>
</gene>
<comment type="subcellular location">
    <subcellularLocation>
        <location evidence="1">Membrane</location>
        <topology evidence="1">Multi-pass membrane protein</topology>
    </subcellularLocation>
</comment>
<evidence type="ECO:0000313" key="7">
    <source>
        <dbReference type="EMBL" id="BCA30138.1"/>
    </source>
</evidence>
<feature type="transmembrane region" description="Helical" evidence="5">
    <location>
        <begin position="107"/>
        <end position="125"/>
    </location>
</feature>
<protein>
    <submittedName>
        <fullName evidence="8">DUF1282 domain-containing protein</fullName>
    </submittedName>
    <submittedName>
        <fullName evidence="7">YIP1 family protein</fullName>
    </submittedName>
</protein>
<dbReference type="EMBL" id="WTFN01000007">
    <property type="protein sequence ID" value="MWK55281.1"/>
    <property type="molecule type" value="Genomic_DNA"/>
</dbReference>
<evidence type="ECO:0000256" key="4">
    <source>
        <dbReference type="ARBA" id="ARBA00023136"/>
    </source>
</evidence>
<feature type="transmembrane region" description="Helical" evidence="5">
    <location>
        <begin position="30"/>
        <end position="54"/>
    </location>
</feature>
<feature type="transmembrane region" description="Helical" evidence="5">
    <location>
        <begin position="163"/>
        <end position="189"/>
    </location>
</feature>
<dbReference type="Proteomes" id="UP000461288">
    <property type="component" value="Unassembled WGS sequence"/>
</dbReference>
<organism evidence="7 10">
    <name type="scientific">Metapseudomonas otitidis</name>
    <dbReference type="NCBI Taxonomy" id="319939"/>
    <lineage>
        <taxon>Bacteria</taxon>
        <taxon>Pseudomonadati</taxon>
        <taxon>Pseudomonadota</taxon>
        <taxon>Gammaproteobacteria</taxon>
        <taxon>Pseudomonadales</taxon>
        <taxon>Pseudomonadaceae</taxon>
        <taxon>Metapseudomonas</taxon>
    </lineage>
</organism>
<name>A0A679GP89_9GAMM</name>
<evidence type="ECO:0000256" key="3">
    <source>
        <dbReference type="ARBA" id="ARBA00022989"/>
    </source>
</evidence>
<keyword evidence="4 5" id="KW-0472">Membrane</keyword>
<dbReference type="GeneID" id="57399333"/>
<dbReference type="EMBL" id="AP022642">
    <property type="protein sequence ID" value="BCA30138.1"/>
    <property type="molecule type" value="Genomic_DNA"/>
</dbReference>
<evidence type="ECO:0000313" key="9">
    <source>
        <dbReference type="Proteomes" id="UP000461288"/>
    </source>
</evidence>
<reference evidence="7 10" key="2">
    <citation type="journal article" date="2020" name="Microbiol. Resour. Announc.">
        <title>Complete genome sequence of Pseudomonas otitidis strain MrB4, isolated from Lake Biwa in Japan.</title>
        <authorList>
            <person name="Miyazaki K."/>
            <person name="Hase E."/>
            <person name="Maruya T."/>
        </authorList>
    </citation>
    <scope>NUCLEOTIDE SEQUENCE [LARGE SCALE GENOMIC DNA]</scope>
    <source>
        <strain evidence="7 10">MrB4</strain>
    </source>
</reference>
<keyword evidence="3 5" id="KW-1133">Transmembrane helix</keyword>
<evidence type="ECO:0000313" key="10">
    <source>
        <dbReference type="Proteomes" id="UP000501237"/>
    </source>
</evidence>
<evidence type="ECO:0000313" key="8">
    <source>
        <dbReference type="EMBL" id="MWK55281.1"/>
    </source>
</evidence>
<dbReference type="InterPro" id="IPR006977">
    <property type="entry name" value="Yip1_dom"/>
</dbReference>
<accession>A0A679GP89</accession>
<evidence type="ECO:0000259" key="6">
    <source>
        <dbReference type="Pfam" id="PF04893"/>
    </source>
</evidence>
<dbReference type="Proteomes" id="UP000501237">
    <property type="component" value="Chromosome"/>
</dbReference>
<keyword evidence="2 5" id="KW-0812">Transmembrane</keyword>
<sequence length="198" mass="21919">MAPHLLTLFTRPEQAWQDIRAQETRNPLHYLGHLLLLALIPAISLYIGTTVVGWSLAEDEVVRLDTASALELCAGLYLAAVLGTLLMGAFVRWMARAFETRPGFNECVGFVAYTATPLFIAGLAALYPTRWLAVLVLGLAGAYASVLLYLGTPVFMRLNREQAFLYASSIWGVGLLVLVNVLVSVILHWHLYLTPEYR</sequence>
<reference evidence="8 9" key="1">
    <citation type="submission" date="2019-12" db="EMBL/GenBank/DDBJ databases">
        <title>Draft genome sequence of Pseudomonas otitidis recovered from a chicken carcass.</title>
        <authorList>
            <person name="Vieira T.R."/>
            <person name="Oliviera E.F.C."/>
            <person name="Silva N.M.V."/>
            <person name="Sambrano G.E."/>
            <person name="Cibulski S.P."/>
            <person name="Cardoso M.R.I."/>
        </authorList>
    </citation>
    <scope>NUCLEOTIDE SEQUENCE [LARGE SCALE GENOMIC DNA]</scope>
    <source>
        <strain evidence="8 9">25_K</strain>
    </source>
</reference>
<dbReference type="KEGG" id="poj:PtoMrB4_41150"/>